<dbReference type="AlphaFoldDB" id="A0A3G1A9T5"/>
<gene>
    <name evidence="1" type="ORF">TCARB_1565</name>
</gene>
<name>A0A3G1A9T5_9CREN</name>
<organism evidence="1 2">
    <name type="scientific">Thermofilum adornatum 1505</name>
    <dbReference type="NCBI Taxonomy" id="697581"/>
    <lineage>
        <taxon>Archaea</taxon>
        <taxon>Thermoproteota</taxon>
        <taxon>Thermoprotei</taxon>
        <taxon>Thermofilales</taxon>
        <taxon>Thermofilaceae</taxon>
        <taxon>Thermofilum</taxon>
    </lineage>
</organism>
<accession>A0A3G1A9T5</accession>
<evidence type="ECO:0000313" key="1">
    <source>
        <dbReference type="EMBL" id="AJB42607.1"/>
    </source>
</evidence>
<dbReference type="EMBL" id="CP007493">
    <property type="protein sequence ID" value="AJB42607.1"/>
    <property type="molecule type" value="Genomic_DNA"/>
</dbReference>
<protein>
    <submittedName>
        <fullName evidence="1">Uncharacterized protein</fullName>
    </submittedName>
</protein>
<reference evidence="2" key="1">
    <citation type="book" date="2010" name="EXTREMOPHILES" publisher="0:0-0">
        <title>Complete genome sequences of ten hyperthermophilic archaea reveal their metabolic capabilities and possible ecological roles.</title>
        <editorList>
            <person name="?"/>
        </editorList>
        <authorList>
            <person name="Ravin N.V."/>
            <person name="Mardanov A.V."/>
            <person name="Bonch-Osmolovskaya E.A."/>
            <person name="Skryabin K.G."/>
        </authorList>
    </citation>
    <scope>NUCLEOTIDE SEQUENCE [LARGE SCALE GENOMIC DNA]</scope>
    <source>
        <strain evidence="2">1505</strain>
    </source>
</reference>
<proteinExistence type="predicted"/>
<evidence type="ECO:0000313" key="2">
    <source>
        <dbReference type="Proteomes" id="UP000266720"/>
    </source>
</evidence>
<dbReference type="Proteomes" id="UP000266720">
    <property type="component" value="Chromosome"/>
</dbReference>
<dbReference type="KEGG" id="tcb:TCARB_1565"/>
<sequence length="38" mass="3991">MKSRALPKYSGASSMSLGALVGRGFSLESYLANLQGKN</sequence>